<dbReference type="AlphaFoldDB" id="A0A261VDM2"/>
<sequence length="356" mass="40504">MTTSKKKPATKKINRLAVKHGAVPPSVQVQHFNEDQWEEFIEEACQRRPGGEHIYSFVKKLGGAGDGGRDIEARLVEQQVAGQWDLYQAKHYASGITPSVFFPELGKFFRNLLAGVYKSPRHYYLCAPKNAGNDLHNLFADPATFKETFLDAWEKGNTGFKNKTGLLTDDLKRLINAFDFSRIRECLVRDLIEWHSENKKRHYSLFGIEAERGDDPLTPHTPDGSEMIYVSELLRVYEEHHGTPVSLADVLASTRYAEHFSDQRSYFYCAEGLKQFSRDIYGEDEFVAFLTLVQAGIRPWLNSLKTKTGLERLEDVLQGVNTLKLSDSVLAKTLRPNDLPGSCHHLANDKKIKWVK</sequence>
<organism evidence="2 3">
    <name type="scientific">Bordetella genomosp. 12</name>
    <dbReference type="NCBI Taxonomy" id="463035"/>
    <lineage>
        <taxon>Bacteria</taxon>
        <taxon>Pseudomonadati</taxon>
        <taxon>Pseudomonadota</taxon>
        <taxon>Betaproteobacteria</taxon>
        <taxon>Burkholderiales</taxon>
        <taxon>Alcaligenaceae</taxon>
        <taxon>Bordetella</taxon>
    </lineage>
</organism>
<reference evidence="3" key="1">
    <citation type="submission" date="2017-05" db="EMBL/GenBank/DDBJ databases">
        <title>Complete and WGS of Bordetella genogroups.</title>
        <authorList>
            <person name="Spilker T."/>
            <person name="Lipuma J."/>
        </authorList>
    </citation>
    <scope>NUCLEOTIDE SEQUENCE [LARGE SCALE GENOMIC DNA]</scope>
    <source>
        <strain evidence="3">AU6712</strain>
    </source>
</reference>
<proteinExistence type="predicted"/>
<dbReference type="Pfam" id="PF20282">
    <property type="entry name" value="CTD6"/>
    <property type="match status" value="1"/>
</dbReference>
<dbReference type="OrthoDB" id="3242664at2"/>
<dbReference type="Proteomes" id="UP000216429">
    <property type="component" value="Unassembled WGS sequence"/>
</dbReference>
<evidence type="ECO:0000259" key="1">
    <source>
        <dbReference type="Pfam" id="PF20282"/>
    </source>
</evidence>
<dbReference type="InterPro" id="IPR046914">
    <property type="entry name" value="ABC-3C_CTD6"/>
</dbReference>
<evidence type="ECO:0000313" key="2">
    <source>
        <dbReference type="EMBL" id="OZI71680.1"/>
    </source>
</evidence>
<keyword evidence="3" id="KW-1185">Reference proteome</keyword>
<accession>A0A261VDM2</accession>
<comment type="caution">
    <text evidence="2">The sequence shown here is derived from an EMBL/GenBank/DDBJ whole genome shotgun (WGS) entry which is preliminary data.</text>
</comment>
<evidence type="ECO:0000313" key="3">
    <source>
        <dbReference type="Proteomes" id="UP000216429"/>
    </source>
</evidence>
<gene>
    <name evidence="2" type="ORF">CAL22_17935</name>
</gene>
<protein>
    <recommendedName>
        <fullName evidence="1">ABC-three component systems C-terminal domain-containing protein</fullName>
    </recommendedName>
</protein>
<dbReference type="EMBL" id="NEVU01000003">
    <property type="protein sequence ID" value="OZI71680.1"/>
    <property type="molecule type" value="Genomic_DNA"/>
</dbReference>
<name>A0A261VDM2_9BORD</name>
<feature type="domain" description="ABC-three component systems C-terminal" evidence="1">
    <location>
        <begin position="226"/>
        <end position="354"/>
    </location>
</feature>